<gene>
    <name evidence="3" type="primary">Tf2-12_47</name>
    <name evidence="3" type="ORF">CK203_048178</name>
</gene>
<dbReference type="CDD" id="cd09274">
    <property type="entry name" value="RNase_HI_RT_Ty3"/>
    <property type="match status" value="1"/>
</dbReference>
<dbReference type="SUPFAM" id="SSF53098">
    <property type="entry name" value="Ribonuclease H-like"/>
    <property type="match status" value="1"/>
</dbReference>
<dbReference type="InterPro" id="IPR050951">
    <property type="entry name" value="Retrovirus_Pol_polyprotein"/>
</dbReference>
<dbReference type="SUPFAM" id="SSF56672">
    <property type="entry name" value="DNA/RNA polymerases"/>
    <property type="match status" value="1"/>
</dbReference>
<dbReference type="EMBL" id="QGNW01000286">
    <property type="protein sequence ID" value="RVW79075.1"/>
    <property type="molecule type" value="Genomic_DNA"/>
</dbReference>
<evidence type="ECO:0000313" key="3">
    <source>
        <dbReference type="EMBL" id="RVW79075.1"/>
    </source>
</evidence>
<proteinExistence type="predicted"/>
<dbReference type="PANTHER" id="PTHR37984">
    <property type="entry name" value="PROTEIN CBG26694"/>
    <property type="match status" value="1"/>
</dbReference>
<sequence length="1008" mass="115516">MGKGKFRLECRSNETEVEGPGVSTPVVSKVFPSVPTSEKVGNSFKEKVKGTYANATGLNAGGSFAWRGCFTQTGFLSLSHSARWRRYEGTLSFQFEKWWWKRGSKIRLRIGGNEIERLELPYSEEEVFVALSNLGKESFRDFHEDGRFVKSLNATFLTLVPKKGGAEDLLKKVMGKVISESQNAFVEGRQILDAVLIANEVVDSKLKSNEGSVLCKLDIEKTSRGLRQGDPLSPYLFVIAMEVFSCLLRRAISEGYLSGWRVKGLRINLEKSELIPVGRVHNIEDLALKLGCKVGGLPSNYLGLLLGAPFKSVCGIGAMPMKESPFGSKLSVKSMVKRIGGGAPASEEAWVADVWNPDGNGDGWTPLFSRDFNDWEFSGSIWRSSTPPKVAFFAWEASWRKVLTLDQLQRRGHFLTNRMALPELEELRRQLKELLDARFIQPSKAPYGAPVLFQKKHDGSLRMCIDYRALNKVMVKNKYPIPLIADLFDQLGKARYFTKLDLRSGYYQVRIAEGDEPKTTCVTRYGSYEFLVMPFGLTNALATFCTLMSKIFHPYLDKFVVFKILRQNELYVKKEKCSFAKEEVSFLGHRIKDGKLMMDDSKVKVIQEWDPPTKEWDERCQQAFEDLKRVVTEEPVLALPDHTKVFEVHTDASDFAIRGVLMQERHLIAFESRKLNDTERHYTVQEKEMTAIIHCLRTWRHYLLGSHFIVKTDNVATSYFQTQKKLSPKQARWQDFLAEFDYTLEYKPGSANHVANALSRKAELASMTRKTKRFWVEDGLLYTKGRRLYMPKWGNIRRNLIKECHDTKWAGHPGQRRTRALLESAYYWPQIRDEVEAYVRTCLVCQQDKVEQQQPRGLLEPLPIAKRPWDNVTMDFIIGLPNPTDCTAEETTRLFLKHVVKYWGLPKFIISDRNPRFTGKFWMELFKLMGSKLHFSTSFHPQTNGQTERVNALLELYLRHFMSANQKDWAKLLDIAQFSCNLQRSEATNKSPFQLATGQQPITPHTLT</sequence>
<dbReference type="InterPro" id="IPR000477">
    <property type="entry name" value="RT_dom"/>
</dbReference>
<reference evidence="3 4" key="1">
    <citation type="journal article" date="2018" name="PLoS Genet.">
        <title>Population sequencing reveals clonal diversity and ancestral inbreeding in the grapevine cultivar Chardonnay.</title>
        <authorList>
            <person name="Roach M.J."/>
            <person name="Johnson D.L."/>
            <person name="Bohlmann J."/>
            <person name="van Vuuren H.J."/>
            <person name="Jones S.J."/>
            <person name="Pretorius I.S."/>
            <person name="Schmidt S.A."/>
            <person name="Borneman A.R."/>
        </authorList>
    </citation>
    <scope>NUCLEOTIDE SEQUENCE [LARGE SCALE GENOMIC DNA]</scope>
    <source>
        <strain evidence="4">cv. Chardonnay</strain>
        <tissue evidence="3">Leaf</tissue>
    </source>
</reference>
<dbReference type="InterPro" id="IPR012337">
    <property type="entry name" value="RNaseH-like_sf"/>
</dbReference>
<dbReference type="Gene3D" id="1.10.340.70">
    <property type="match status" value="1"/>
</dbReference>
<dbReference type="CDD" id="cd01647">
    <property type="entry name" value="RT_LTR"/>
    <property type="match status" value="1"/>
</dbReference>
<dbReference type="Gene3D" id="3.10.10.10">
    <property type="entry name" value="HIV Type 1 Reverse Transcriptase, subunit A, domain 1"/>
    <property type="match status" value="1"/>
</dbReference>
<name>A0A438H3K1_VITVI</name>
<dbReference type="Gene3D" id="3.10.20.370">
    <property type="match status" value="1"/>
</dbReference>
<dbReference type="PANTHER" id="PTHR37984:SF5">
    <property type="entry name" value="PROTEIN NYNRIN-LIKE"/>
    <property type="match status" value="1"/>
</dbReference>
<dbReference type="PROSITE" id="PS50994">
    <property type="entry name" value="INTEGRASE"/>
    <property type="match status" value="1"/>
</dbReference>
<dbReference type="GO" id="GO:0003676">
    <property type="term" value="F:nucleic acid binding"/>
    <property type="evidence" value="ECO:0007669"/>
    <property type="project" value="InterPro"/>
</dbReference>
<protein>
    <submittedName>
        <fullName evidence="3">Transposon Tf2-12 polyprotein</fullName>
    </submittedName>
</protein>
<dbReference type="InterPro" id="IPR041577">
    <property type="entry name" value="RT_RNaseH_2"/>
</dbReference>
<comment type="caution">
    <text evidence="3">The sequence shown here is derived from an EMBL/GenBank/DDBJ whole genome shotgun (WGS) entry which is preliminary data.</text>
</comment>
<dbReference type="AlphaFoldDB" id="A0A438H3K1"/>
<dbReference type="InterPro" id="IPR041588">
    <property type="entry name" value="Integrase_H2C2"/>
</dbReference>
<evidence type="ECO:0000313" key="4">
    <source>
        <dbReference type="Proteomes" id="UP000288805"/>
    </source>
</evidence>
<dbReference type="InterPro" id="IPR043128">
    <property type="entry name" value="Rev_trsase/Diguanyl_cyclase"/>
</dbReference>
<feature type="domain" description="Integrase catalytic" evidence="2">
    <location>
        <begin position="887"/>
        <end position="1000"/>
    </location>
</feature>
<dbReference type="Gene3D" id="3.30.70.270">
    <property type="match status" value="2"/>
</dbReference>
<dbReference type="Pfam" id="PF17919">
    <property type="entry name" value="RT_RNaseH_2"/>
    <property type="match status" value="1"/>
</dbReference>
<evidence type="ECO:0000259" key="2">
    <source>
        <dbReference type="PROSITE" id="PS50994"/>
    </source>
</evidence>
<dbReference type="Pfam" id="PF17921">
    <property type="entry name" value="Integrase_H2C2"/>
    <property type="match status" value="1"/>
</dbReference>
<dbReference type="GO" id="GO:0015074">
    <property type="term" value="P:DNA integration"/>
    <property type="evidence" value="ECO:0007669"/>
    <property type="project" value="InterPro"/>
</dbReference>
<keyword evidence="1" id="KW-0511">Multifunctional enzyme</keyword>
<dbReference type="InterPro" id="IPR043502">
    <property type="entry name" value="DNA/RNA_pol_sf"/>
</dbReference>
<dbReference type="InterPro" id="IPR026960">
    <property type="entry name" value="RVT-Znf"/>
</dbReference>
<dbReference type="GO" id="GO:0003824">
    <property type="term" value="F:catalytic activity"/>
    <property type="evidence" value="ECO:0007669"/>
    <property type="project" value="UniProtKB-KW"/>
</dbReference>
<dbReference type="Pfam" id="PF13966">
    <property type="entry name" value="zf-RVT"/>
    <property type="match status" value="1"/>
</dbReference>
<dbReference type="InterPro" id="IPR001584">
    <property type="entry name" value="Integrase_cat-core"/>
</dbReference>
<organism evidence="3 4">
    <name type="scientific">Vitis vinifera</name>
    <name type="common">Grape</name>
    <dbReference type="NCBI Taxonomy" id="29760"/>
    <lineage>
        <taxon>Eukaryota</taxon>
        <taxon>Viridiplantae</taxon>
        <taxon>Streptophyta</taxon>
        <taxon>Embryophyta</taxon>
        <taxon>Tracheophyta</taxon>
        <taxon>Spermatophyta</taxon>
        <taxon>Magnoliopsida</taxon>
        <taxon>eudicotyledons</taxon>
        <taxon>Gunneridae</taxon>
        <taxon>Pentapetalae</taxon>
        <taxon>rosids</taxon>
        <taxon>Vitales</taxon>
        <taxon>Vitaceae</taxon>
        <taxon>Viteae</taxon>
        <taxon>Vitis</taxon>
    </lineage>
</organism>
<dbReference type="InterPro" id="IPR036397">
    <property type="entry name" value="RNaseH_sf"/>
</dbReference>
<dbReference type="Gene3D" id="3.30.420.10">
    <property type="entry name" value="Ribonuclease H-like superfamily/Ribonuclease H"/>
    <property type="match status" value="1"/>
</dbReference>
<dbReference type="Proteomes" id="UP000288805">
    <property type="component" value="Unassembled WGS sequence"/>
</dbReference>
<dbReference type="Pfam" id="PF00078">
    <property type="entry name" value="RVT_1"/>
    <property type="match status" value="1"/>
</dbReference>
<dbReference type="FunFam" id="1.10.340.70:FF:000001">
    <property type="entry name" value="Retrovirus-related Pol polyprotein from transposon gypsy-like Protein"/>
    <property type="match status" value="1"/>
</dbReference>
<accession>A0A438H3K1</accession>
<evidence type="ECO:0000256" key="1">
    <source>
        <dbReference type="ARBA" id="ARBA00023268"/>
    </source>
</evidence>